<comment type="caution">
    <text evidence="1">The sequence shown here is derived from an EMBL/GenBank/DDBJ whole genome shotgun (WGS) entry which is preliminary data.</text>
</comment>
<keyword evidence="2" id="KW-1185">Reference proteome</keyword>
<evidence type="ECO:0000313" key="1">
    <source>
        <dbReference type="EMBL" id="KNZ55924.1"/>
    </source>
</evidence>
<proteinExistence type="predicted"/>
<protein>
    <recommendedName>
        <fullName evidence="3">GAG-pre-integrase domain-containing protein</fullName>
    </recommendedName>
</protein>
<evidence type="ECO:0008006" key="3">
    <source>
        <dbReference type="Google" id="ProtNLM"/>
    </source>
</evidence>
<dbReference type="AlphaFoldDB" id="A0A0L6V5D6"/>
<accession>A0A0L6V5D6</accession>
<gene>
    <name evidence="1" type="ORF">VP01_2540g2</name>
</gene>
<dbReference type="EMBL" id="LAVV01007437">
    <property type="protein sequence ID" value="KNZ55924.1"/>
    <property type="molecule type" value="Genomic_DNA"/>
</dbReference>
<sequence length="215" mass="24282">MAVTNPKRNTLKKSAGTYTHKSVLPFTRLHLSVLRSILALKLGILLHSLSNLFVRFRSKRSAYAHPRFWASNHSHYIGSPKSLPSLLFSKNVELAHLSNALSYSGLKTLDKLLFINLNSLQAMLVKLKAPLDIHRALGHPSLPYLKKVFPNLKIDNLECVDCDRAKMHQQPFKEGKAFANNNPDNVRTIFSPLTHSNPPKVYLNLMTLHSKTLEL</sequence>
<dbReference type="VEuPathDB" id="FungiDB:VP01_2540g2"/>
<reference evidence="1 2" key="1">
    <citation type="submission" date="2015-08" db="EMBL/GenBank/DDBJ databases">
        <title>Next Generation Sequencing and Analysis of the Genome of Puccinia sorghi L Schw, the Causal Agent of Maize Common Rust.</title>
        <authorList>
            <person name="Rochi L."/>
            <person name="Burguener G."/>
            <person name="Darino M."/>
            <person name="Turjanski A."/>
            <person name="Kreff E."/>
            <person name="Dieguez M.J."/>
            <person name="Sacco F."/>
        </authorList>
    </citation>
    <scope>NUCLEOTIDE SEQUENCE [LARGE SCALE GENOMIC DNA]</scope>
    <source>
        <strain evidence="1 2">RO10H11247</strain>
    </source>
</reference>
<evidence type="ECO:0000313" key="2">
    <source>
        <dbReference type="Proteomes" id="UP000037035"/>
    </source>
</evidence>
<dbReference type="OrthoDB" id="7691805at2759"/>
<dbReference type="Proteomes" id="UP000037035">
    <property type="component" value="Unassembled WGS sequence"/>
</dbReference>
<name>A0A0L6V5D6_9BASI</name>
<organism evidence="1 2">
    <name type="scientific">Puccinia sorghi</name>
    <dbReference type="NCBI Taxonomy" id="27349"/>
    <lineage>
        <taxon>Eukaryota</taxon>
        <taxon>Fungi</taxon>
        <taxon>Dikarya</taxon>
        <taxon>Basidiomycota</taxon>
        <taxon>Pucciniomycotina</taxon>
        <taxon>Pucciniomycetes</taxon>
        <taxon>Pucciniales</taxon>
        <taxon>Pucciniaceae</taxon>
        <taxon>Puccinia</taxon>
    </lineage>
</organism>